<evidence type="ECO:0000313" key="2">
    <source>
        <dbReference type="EMBL" id="OAP07745.1"/>
    </source>
</evidence>
<accession>A0A178VRH3</accession>
<dbReference type="RefSeq" id="NP_001031350.1">
    <property type="nucleotide sequence ID" value="NM_001036273.2"/>
</dbReference>
<protein>
    <submittedName>
        <fullName evidence="2">Uncharacterized protein</fullName>
    </submittedName>
</protein>
<dbReference type="AlphaFoldDB" id="A0A178VRH3"/>
<dbReference type="ExpressionAtlas" id="A0A178VRH3">
    <property type="expression patterns" value="baseline and differential"/>
</dbReference>
<feature type="signal peptide" evidence="1">
    <location>
        <begin position="1"/>
        <end position="24"/>
    </location>
</feature>
<dbReference type="EMBL" id="LUHQ01000002">
    <property type="protein sequence ID" value="OAP07745.1"/>
    <property type="molecule type" value="Genomic_DNA"/>
</dbReference>
<evidence type="ECO:0000256" key="1">
    <source>
        <dbReference type="SAM" id="SignalP"/>
    </source>
</evidence>
<proteinExistence type="predicted"/>
<reference evidence="3" key="1">
    <citation type="journal article" date="2016" name="Proc. Natl. Acad. Sci. U.S.A.">
        <title>Chromosome-level assembly of Arabidopsis thaliana Ler reveals the extent of translocation and inversion polymorphisms.</title>
        <authorList>
            <person name="Zapata L."/>
            <person name="Ding J."/>
            <person name="Willing E.M."/>
            <person name="Hartwig B."/>
            <person name="Bezdan D."/>
            <person name="Jiao W.B."/>
            <person name="Patel V."/>
            <person name="Velikkakam James G."/>
            <person name="Koornneef M."/>
            <person name="Ossowski S."/>
            <person name="Schneeberger K."/>
        </authorList>
    </citation>
    <scope>NUCLEOTIDE SEQUENCE [LARGE SCALE GENOMIC DNA]</scope>
    <source>
        <strain evidence="3">cv. Landsberg erecta</strain>
    </source>
</reference>
<name>A0A178VRH3_ARATH</name>
<feature type="chain" id="PRO_5008095164" evidence="1">
    <location>
        <begin position="25"/>
        <end position="85"/>
    </location>
</feature>
<sequence>MAISKKMLTTFVLTILLAVSFVHCSDRTSGVGINQEYAKCYDLADCQKPKVDDAACERFCGAKSFLLYGKCDTATNKCCCKSKTK</sequence>
<dbReference type="PhylomeDB" id="A0A178VRH3"/>
<dbReference type="KEGG" id="ath:AT2G12475"/>
<dbReference type="Proteomes" id="UP000078284">
    <property type="component" value="Chromosome 2"/>
</dbReference>
<evidence type="ECO:0000313" key="3">
    <source>
        <dbReference type="Proteomes" id="UP000078284"/>
    </source>
</evidence>
<gene>
    <name evidence="2" type="ordered locus">AXX17_At2g07960</name>
</gene>
<dbReference type="OMA" id="CCCKSKT"/>
<keyword evidence="1" id="KW-0732">Signal</keyword>
<organism evidence="2 3">
    <name type="scientific">Arabidopsis thaliana</name>
    <name type="common">Mouse-ear cress</name>
    <dbReference type="NCBI Taxonomy" id="3702"/>
    <lineage>
        <taxon>Eukaryota</taxon>
        <taxon>Viridiplantae</taxon>
        <taxon>Streptophyta</taxon>
        <taxon>Embryophyta</taxon>
        <taxon>Tracheophyta</taxon>
        <taxon>Spermatophyta</taxon>
        <taxon>Magnoliopsida</taxon>
        <taxon>eudicotyledons</taxon>
        <taxon>Gunneridae</taxon>
        <taxon>Pentapetalae</taxon>
        <taxon>rosids</taxon>
        <taxon>malvids</taxon>
        <taxon>Brassicales</taxon>
        <taxon>Brassicaceae</taxon>
        <taxon>Camelineae</taxon>
        <taxon>Arabidopsis</taxon>
    </lineage>
</organism>
<comment type="caution">
    <text evidence="2">The sequence shown here is derived from an EMBL/GenBank/DDBJ whole genome shotgun (WGS) entry which is preliminary data.</text>
</comment>